<gene>
    <name evidence="3" type="ordered locus">Pro_1471</name>
</gene>
<name>Q7VAJ1_PROMA</name>
<dbReference type="EMBL" id="AE017126">
    <property type="protein sequence ID" value="AAQ00515.1"/>
    <property type="molecule type" value="Genomic_DNA"/>
</dbReference>
<accession>Q7VAJ1</accession>
<dbReference type="Pfam" id="PF02698">
    <property type="entry name" value="DUF218"/>
    <property type="match status" value="1"/>
</dbReference>
<feature type="domain" description="DUF218" evidence="2">
    <location>
        <begin position="62"/>
        <end position="234"/>
    </location>
</feature>
<evidence type="ECO:0000259" key="2">
    <source>
        <dbReference type="Pfam" id="PF02698"/>
    </source>
</evidence>
<keyword evidence="1" id="KW-0472">Membrane</keyword>
<dbReference type="Gene3D" id="3.40.50.620">
    <property type="entry name" value="HUPs"/>
    <property type="match status" value="1"/>
</dbReference>
<dbReference type="InterPro" id="IPR003848">
    <property type="entry name" value="DUF218"/>
</dbReference>
<keyword evidence="1" id="KW-0812">Transmembrane</keyword>
<dbReference type="GO" id="GO:0000270">
    <property type="term" value="P:peptidoglycan metabolic process"/>
    <property type="evidence" value="ECO:0007669"/>
    <property type="project" value="TreeGrafter"/>
</dbReference>
<dbReference type="InterPro" id="IPR014729">
    <property type="entry name" value="Rossmann-like_a/b/a_fold"/>
</dbReference>
<reference evidence="3 4" key="1">
    <citation type="journal article" date="2003" name="Proc. Natl. Acad. Sci. U.S.A.">
        <title>Genome sequence of the cyanobacterium Prochlorococcus marinus SS120, a nearly minimal oxyphototrophic genome.</title>
        <authorList>
            <person name="Dufresne A."/>
            <person name="Salanoubat M."/>
            <person name="Partensky F."/>
            <person name="Artiguenave F."/>
            <person name="Axmann I.M."/>
            <person name="Barbe V."/>
            <person name="Duprat S."/>
            <person name="Galperin M.Y."/>
            <person name="Koonin E.V."/>
            <person name="Le Gall F."/>
            <person name="Makarova K.S."/>
            <person name="Ostrowski M."/>
            <person name="Oztas S."/>
            <person name="Robert C."/>
            <person name="Rogozin I.B."/>
            <person name="Scanlan D.J."/>
            <person name="Tandeau de Marsac N."/>
            <person name="Weissenbach J."/>
            <person name="Wincker P."/>
            <person name="Wolf Y.I."/>
            <person name="Hess W.R."/>
        </authorList>
    </citation>
    <scope>NUCLEOTIDE SEQUENCE [LARGE SCALE GENOMIC DNA]</scope>
    <source>
        <strain evidence="4">SARG / CCMP1375 / SS120</strain>
    </source>
</reference>
<dbReference type="GO" id="GO:0043164">
    <property type="term" value="P:Gram-negative-bacterium-type cell wall biogenesis"/>
    <property type="evidence" value="ECO:0007669"/>
    <property type="project" value="TreeGrafter"/>
</dbReference>
<dbReference type="AlphaFoldDB" id="Q7VAJ1"/>
<dbReference type="PANTHER" id="PTHR30336:SF4">
    <property type="entry name" value="ENVELOPE BIOGENESIS FACTOR ELYC"/>
    <property type="match status" value="1"/>
</dbReference>
<keyword evidence="1" id="KW-1133">Transmembrane helix</keyword>
<dbReference type="KEGG" id="pma:Pro_1471"/>
<dbReference type="HOGENOM" id="CLU_053514_1_1_3"/>
<evidence type="ECO:0000256" key="1">
    <source>
        <dbReference type="SAM" id="Phobius"/>
    </source>
</evidence>
<dbReference type="OrthoDB" id="9782395at2"/>
<evidence type="ECO:0000313" key="3">
    <source>
        <dbReference type="EMBL" id="AAQ00515.1"/>
    </source>
</evidence>
<proteinExistence type="predicted"/>
<dbReference type="CDD" id="cd06259">
    <property type="entry name" value="YdcF-like"/>
    <property type="match status" value="1"/>
</dbReference>
<dbReference type="InterPro" id="IPR051599">
    <property type="entry name" value="Cell_Envelope_Assoc"/>
</dbReference>
<organism evidence="3 4">
    <name type="scientific">Prochlorococcus marinus (strain SARG / CCMP1375 / SS120)</name>
    <dbReference type="NCBI Taxonomy" id="167539"/>
    <lineage>
        <taxon>Bacteria</taxon>
        <taxon>Bacillati</taxon>
        <taxon>Cyanobacteriota</taxon>
        <taxon>Cyanophyceae</taxon>
        <taxon>Synechococcales</taxon>
        <taxon>Prochlorococcaceae</taxon>
        <taxon>Prochlorococcus</taxon>
    </lineage>
</organism>
<keyword evidence="4" id="KW-1185">Reference proteome</keyword>
<dbReference type="PANTHER" id="PTHR30336">
    <property type="entry name" value="INNER MEMBRANE PROTEIN, PROBABLE PERMEASE"/>
    <property type="match status" value="1"/>
</dbReference>
<dbReference type="eggNOG" id="COG1434">
    <property type="taxonomic scope" value="Bacteria"/>
</dbReference>
<dbReference type="Proteomes" id="UP000001420">
    <property type="component" value="Chromosome"/>
</dbReference>
<dbReference type="EnsemblBacteria" id="AAQ00515">
    <property type="protein sequence ID" value="AAQ00515"/>
    <property type="gene ID" value="Pro_1471"/>
</dbReference>
<dbReference type="GO" id="GO:0005886">
    <property type="term" value="C:plasma membrane"/>
    <property type="evidence" value="ECO:0007669"/>
    <property type="project" value="TreeGrafter"/>
</dbReference>
<protein>
    <submittedName>
        <fullName evidence="3">Uncharacterized conserved protein with signal peptide</fullName>
    </submittedName>
</protein>
<dbReference type="PATRIC" id="fig|167539.5.peg.1547"/>
<sequence length="241" mass="27642">MLPLGITLCTLFLHLNKKYSSSTLSIFIFLWTFSIGLVSQMLWKFVEHPWQRIDESHAPTADAIVVLSSGGRSLAPGISNIIEWNDPDRFLAGVKLFKEKKAPKLFFTGGASPYRKALKTEGDLYKEEAISLGIPKKAISTTGRVFNTAEEAFQIRRNIKDKGSPSKILLVTSAFHMQRAKRQFERQGFIVQPFPVDFKTERKFRKTYWKNPYNWIPNSESLFMSSKALRELLGRAVYRSW</sequence>
<feature type="transmembrane region" description="Helical" evidence="1">
    <location>
        <begin position="24"/>
        <end position="43"/>
    </location>
</feature>
<evidence type="ECO:0000313" key="4">
    <source>
        <dbReference type="Proteomes" id="UP000001420"/>
    </source>
</evidence>